<feature type="region of interest" description="Disordered" evidence="5">
    <location>
        <begin position="1"/>
        <end position="97"/>
    </location>
</feature>
<evidence type="ECO:0000256" key="2">
    <source>
        <dbReference type="ARBA" id="ARBA00022771"/>
    </source>
</evidence>
<dbReference type="Gene3D" id="4.10.1000.10">
    <property type="entry name" value="Zinc finger, CCCH-type"/>
    <property type="match status" value="1"/>
</dbReference>
<evidence type="ECO:0000313" key="7">
    <source>
        <dbReference type="EMBL" id="KAK3675419.1"/>
    </source>
</evidence>
<dbReference type="AlphaFoldDB" id="A0AAE0WPK0"/>
<dbReference type="GO" id="GO:0008270">
    <property type="term" value="F:zinc ion binding"/>
    <property type="evidence" value="ECO:0007669"/>
    <property type="project" value="UniProtKB-KW"/>
</dbReference>
<evidence type="ECO:0000313" key="8">
    <source>
        <dbReference type="Proteomes" id="UP001274830"/>
    </source>
</evidence>
<feature type="region of interest" description="Disordered" evidence="5">
    <location>
        <begin position="456"/>
        <end position="482"/>
    </location>
</feature>
<dbReference type="InterPro" id="IPR036855">
    <property type="entry name" value="Znf_CCCH_sf"/>
</dbReference>
<feature type="region of interest" description="Disordered" evidence="5">
    <location>
        <begin position="278"/>
        <end position="324"/>
    </location>
</feature>
<feature type="domain" description="C3H1-type" evidence="6">
    <location>
        <begin position="427"/>
        <end position="455"/>
    </location>
</feature>
<feature type="compositionally biased region" description="Basic and acidic residues" evidence="5">
    <location>
        <begin position="351"/>
        <end position="368"/>
    </location>
</feature>
<dbReference type="Pfam" id="PF10453">
    <property type="entry name" value="NUFIP1"/>
    <property type="match status" value="1"/>
</dbReference>
<dbReference type="SUPFAM" id="SSF90229">
    <property type="entry name" value="CCCH zinc finger"/>
    <property type="match status" value="1"/>
</dbReference>
<gene>
    <name evidence="7" type="ORF">LTR78_004502</name>
</gene>
<accession>A0AAE0WPK0</accession>
<feature type="compositionally biased region" description="Basic and acidic residues" evidence="5">
    <location>
        <begin position="469"/>
        <end position="482"/>
    </location>
</feature>
<reference evidence="7" key="1">
    <citation type="submission" date="2023-07" db="EMBL/GenBank/DDBJ databases">
        <title>Black Yeasts Isolated from many extreme environments.</title>
        <authorList>
            <person name="Coleine C."/>
            <person name="Stajich J.E."/>
            <person name="Selbmann L."/>
        </authorList>
    </citation>
    <scope>NUCLEOTIDE SEQUENCE</scope>
    <source>
        <strain evidence="7">CCFEE 5485</strain>
    </source>
</reference>
<evidence type="ECO:0000259" key="6">
    <source>
        <dbReference type="PROSITE" id="PS50103"/>
    </source>
</evidence>
<keyword evidence="2 4" id="KW-0863">Zinc-finger</keyword>
<feature type="region of interest" description="Disordered" evidence="5">
    <location>
        <begin position="337"/>
        <end position="427"/>
    </location>
</feature>
<keyword evidence="1 4" id="KW-0479">Metal-binding</keyword>
<dbReference type="InterPro" id="IPR000571">
    <property type="entry name" value="Znf_CCCH"/>
</dbReference>
<sequence length="522" mass="57086">MTGGFSFPPPPPPPPKAAWSPPAAEERYASQDRARGRDRGRGRGRPHDSSGRGRGYGDPTPAQNYRHRHPESAESAPQLVDYARQLPSSVNPQPQILPSGSYINPAFVPRPNGGSPFANIPSISPPRTVAGHKRKLDALRPVLVDRTPQPHTAPVMPSFGAPILPPKPDTANIPKAGAVSTGRKSLGLAPADGNAVYSSSEDEREVENIDEEALHAELGAKLTFEHNGVVLTLNNAVDLAAWQDERRRNWPTNARMAERVMEKRKVGDERRRLLTTTVASKQDSAAAVRQVRREAAKAQRGSTSRSTALDRSTASKSPMSDLDRARKELVKQEAKLSALRKQVSTSQAALDDARARENTRNVTAHEESPDIELESETVIKDRESDVSSVLSESSVVSSGPLDPGSESDDDDLPEESTTKAPVTTTEQRGQRVCRYFAASGYCRDGDACGFRHELAPGARVSQPRQQQQPREDRAPRLDPVNTDRKSIYQRLMEQQQEEEDRLALKVIKHLGKAGFFSATTDA</sequence>
<dbReference type="Proteomes" id="UP001274830">
    <property type="component" value="Unassembled WGS sequence"/>
</dbReference>
<protein>
    <recommendedName>
        <fullName evidence="6">C3H1-type domain-containing protein</fullName>
    </recommendedName>
</protein>
<keyword evidence="3 4" id="KW-0862">Zinc</keyword>
<dbReference type="InterPro" id="IPR019496">
    <property type="entry name" value="NUFIP1_cons_dom"/>
</dbReference>
<feature type="zinc finger region" description="C3H1-type" evidence="4">
    <location>
        <begin position="427"/>
        <end position="455"/>
    </location>
</feature>
<keyword evidence="8" id="KW-1185">Reference proteome</keyword>
<evidence type="ECO:0000256" key="3">
    <source>
        <dbReference type="ARBA" id="ARBA00022833"/>
    </source>
</evidence>
<evidence type="ECO:0000256" key="4">
    <source>
        <dbReference type="PROSITE-ProRule" id="PRU00723"/>
    </source>
</evidence>
<name>A0AAE0WPK0_9PEZI</name>
<feature type="compositionally biased region" description="Polar residues" evidence="5">
    <location>
        <begin position="301"/>
        <end position="318"/>
    </location>
</feature>
<proteinExistence type="predicted"/>
<feature type="compositionally biased region" description="Low complexity" evidence="5">
    <location>
        <begin position="386"/>
        <end position="404"/>
    </location>
</feature>
<comment type="caution">
    <text evidence="7">The sequence shown here is derived from an EMBL/GenBank/DDBJ whole genome shotgun (WGS) entry which is preliminary data.</text>
</comment>
<dbReference type="SMART" id="SM00356">
    <property type="entry name" value="ZnF_C3H1"/>
    <property type="match status" value="1"/>
</dbReference>
<feature type="compositionally biased region" description="Pro residues" evidence="5">
    <location>
        <begin position="7"/>
        <end position="16"/>
    </location>
</feature>
<dbReference type="PROSITE" id="PS50103">
    <property type="entry name" value="ZF_C3H1"/>
    <property type="match status" value="1"/>
</dbReference>
<dbReference type="EMBL" id="JAUTXT010000014">
    <property type="protein sequence ID" value="KAK3675419.1"/>
    <property type="molecule type" value="Genomic_DNA"/>
</dbReference>
<evidence type="ECO:0000256" key="5">
    <source>
        <dbReference type="SAM" id="MobiDB-lite"/>
    </source>
</evidence>
<feature type="compositionally biased region" description="Polar residues" evidence="5">
    <location>
        <begin position="418"/>
        <end position="427"/>
    </location>
</feature>
<feature type="compositionally biased region" description="Polar residues" evidence="5">
    <location>
        <begin position="86"/>
        <end position="97"/>
    </location>
</feature>
<feature type="compositionally biased region" description="Acidic residues" evidence="5">
    <location>
        <begin position="405"/>
        <end position="414"/>
    </location>
</feature>
<feature type="compositionally biased region" description="Basic and acidic residues" evidence="5">
    <location>
        <begin position="24"/>
        <end position="51"/>
    </location>
</feature>
<organism evidence="7 8">
    <name type="scientific">Recurvomyces mirabilis</name>
    <dbReference type="NCBI Taxonomy" id="574656"/>
    <lineage>
        <taxon>Eukaryota</taxon>
        <taxon>Fungi</taxon>
        <taxon>Dikarya</taxon>
        <taxon>Ascomycota</taxon>
        <taxon>Pezizomycotina</taxon>
        <taxon>Dothideomycetes</taxon>
        <taxon>Dothideomycetidae</taxon>
        <taxon>Mycosphaerellales</taxon>
        <taxon>Teratosphaeriaceae</taxon>
        <taxon>Recurvomyces</taxon>
    </lineage>
</organism>
<evidence type="ECO:0000256" key="1">
    <source>
        <dbReference type="ARBA" id="ARBA00022723"/>
    </source>
</evidence>